<evidence type="ECO:0000313" key="3">
    <source>
        <dbReference type="Proteomes" id="UP000199029"/>
    </source>
</evidence>
<feature type="transmembrane region" description="Helical" evidence="1">
    <location>
        <begin position="118"/>
        <end position="135"/>
    </location>
</feature>
<feature type="transmembrane region" description="Helical" evidence="1">
    <location>
        <begin position="353"/>
        <end position="370"/>
    </location>
</feature>
<protein>
    <recommendedName>
        <fullName evidence="4">Dolichyl-phosphate-mannose-protein mannosyltransferase</fullName>
    </recommendedName>
</protein>
<reference evidence="3" key="1">
    <citation type="submission" date="2016-10" db="EMBL/GenBank/DDBJ databases">
        <authorList>
            <person name="Varghese N."/>
            <person name="Submissions S."/>
        </authorList>
    </citation>
    <scope>NUCLEOTIDE SEQUENCE [LARGE SCALE GENOMIC DNA]</scope>
    <source>
        <strain evidence="3">OR362-8,ATCC BAA-1266,JCM 13504</strain>
    </source>
</reference>
<dbReference type="Proteomes" id="UP000199029">
    <property type="component" value="Unassembled WGS sequence"/>
</dbReference>
<organism evidence="2 3">
    <name type="scientific">Hymenobacter arizonensis</name>
    <name type="common">Siccationidurans arizonensis</name>
    <dbReference type="NCBI Taxonomy" id="1227077"/>
    <lineage>
        <taxon>Bacteria</taxon>
        <taxon>Pseudomonadati</taxon>
        <taxon>Bacteroidota</taxon>
        <taxon>Cytophagia</taxon>
        <taxon>Cytophagales</taxon>
        <taxon>Hymenobacteraceae</taxon>
        <taxon>Hymenobacter</taxon>
    </lineage>
</organism>
<feature type="transmembrane region" description="Helical" evidence="1">
    <location>
        <begin position="85"/>
        <end position="106"/>
    </location>
</feature>
<evidence type="ECO:0000256" key="1">
    <source>
        <dbReference type="SAM" id="Phobius"/>
    </source>
</evidence>
<feature type="transmembrane region" description="Helical" evidence="1">
    <location>
        <begin position="330"/>
        <end position="346"/>
    </location>
</feature>
<sequence>MHPLAAPITERQQQGRLLWLLMALLLVSVLRLWRLPEAGPSDYDSVHNWSIILEVAQGNFLHLFHLGSPGFYLAYAPLGLFTSNFLVFQTTNALLSIIGLGLFVAWVSQKAEFTGPETAALTLLGGTSLLLTFSGRDFTMSSLNLILCAGLMRSHYARMQQPSAVRILRVAVWLAVGLTCSYKFLFVVPIVVALELWQADPLWRQRNLWVKVLLILAAPYVVFGVVAVAIGLPWYRWLAFYVLQVTLPKPNLSGRENTFNLDLLYYFRYLANYEAPVLLIGLVVSAWLVWRGWRRGAMMWGKALPLLPYLFVWACCLLAGMSLLVKAPRGILFAYLPLAALVLLSARQLLPRLVIIFLVLAVVGLNVFRVQQELYAALPTPYPLVAAWLQAHGATKVASTVSQGVAPYLSSSQTLKVVNNERQLASLRQQGYEYVLLDGYWRVAGVHQFDSLRRTTPVAAWPAPHLQQALLFLEHSEYTGNGFTETLAAQQEAAADSLPLRLYRLQ</sequence>
<proteinExistence type="predicted"/>
<feature type="transmembrane region" description="Helical" evidence="1">
    <location>
        <begin position="208"/>
        <end position="235"/>
    </location>
</feature>
<feature type="transmembrane region" description="Helical" evidence="1">
    <location>
        <begin position="302"/>
        <end position="324"/>
    </location>
</feature>
<keyword evidence="1" id="KW-0472">Membrane</keyword>
<feature type="transmembrane region" description="Helical" evidence="1">
    <location>
        <begin position="170"/>
        <end position="196"/>
    </location>
</feature>
<feature type="transmembrane region" description="Helical" evidence="1">
    <location>
        <begin position="270"/>
        <end position="290"/>
    </location>
</feature>
<dbReference type="EMBL" id="FOXS01000006">
    <property type="protein sequence ID" value="SFQ73425.1"/>
    <property type="molecule type" value="Genomic_DNA"/>
</dbReference>
<dbReference type="AlphaFoldDB" id="A0A1I6AXH8"/>
<keyword evidence="3" id="KW-1185">Reference proteome</keyword>
<name>A0A1I6AXH8_HYMAR</name>
<keyword evidence="1" id="KW-0812">Transmembrane</keyword>
<evidence type="ECO:0008006" key="4">
    <source>
        <dbReference type="Google" id="ProtNLM"/>
    </source>
</evidence>
<evidence type="ECO:0000313" key="2">
    <source>
        <dbReference type="EMBL" id="SFQ73425.1"/>
    </source>
</evidence>
<keyword evidence="1" id="KW-1133">Transmembrane helix</keyword>
<gene>
    <name evidence="2" type="ORF">SAMN04515668_4009</name>
</gene>
<feature type="transmembrane region" description="Helical" evidence="1">
    <location>
        <begin position="17"/>
        <end position="33"/>
    </location>
</feature>
<accession>A0A1I6AXH8</accession>